<dbReference type="OrthoDB" id="118834at2"/>
<comment type="caution">
    <text evidence="2">The sequence shown here is derived from an EMBL/GenBank/DDBJ whole genome shotgun (WGS) entry which is preliminary data.</text>
</comment>
<dbReference type="Pfam" id="PF13924">
    <property type="entry name" value="Lipocalin_5"/>
    <property type="match status" value="1"/>
</dbReference>
<proteinExistence type="predicted"/>
<evidence type="ECO:0000313" key="3">
    <source>
        <dbReference type="Proteomes" id="UP000268857"/>
    </source>
</evidence>
<evidence type="ECO:0000259" key="1">
    <source>
        <dbReference type="Pfam" id="PF13924"/>
    </source>
</evidence>
<dbReference type="STRING" id="211165.GCA_000317285_01357"/>
<reference evidence="2 3" key="1">
    <citation type="journal article" date="2019" name="Genome Biol. Evol.">
        <title>Day and night: Metabolic profiles and evolutionary relationships of six axenic non-marine cyanobacteria.</title>
        <authorList>
            <person name="Will S.E."/>
            <person name="Henke P."/>
            <person name="Boedeker C."/>
            <person name="Huang S."/>
            <person name="Brinkmann H."/>
            <person name="Rohde M."/>
            <person name="Jarek M."/>
            <person name="Friedl T."/>
            <person name="Seufert S."/>
            <person name="Schumacher M."/>
            <person name="Overmann J."/>
            <person name="Neumann-Schaal M."/>
            <person name="Petersen J."/>
        </authorList>
    </citation>
    <scope>NUCLEOTIDE SEQUENCE [LARGE SCALE GENOMIC DNA]</scope>
    <source>
        <strain evidence="2 3">PCC 6912</strain>
    </source>
</reference>
<accession>A0A433NDT4</accession>
<evidence type="ECO:0000313" key="2">
    <source>
        <dbReference type="EMBL" id="RUR80229.1"/>
    </source>
</evidence>
<gene>
    <name evidence="2" type="ORF">PCC6912_30890</name>
</gene>
<protein>
    <recommendedName>
        <fullName evidence="1">Lipocalin-like domain-containing protein</fullName>
    </recommendedName>
</protein>
<keyword evidence="3" id="KW-1185">Reference proteome</keyword>
<feature type="domain" description="Lipocalin-like" evidence="1">
    <location>
        <begin position="29"/>
        <end position="170"/>
    </location>
</feature>
<dbReference type="InterPro" id="IPR024311">
    <property type="entry name" value="Lipocalin-like"/>
</dbReference>
<name>A0A433NDT4_CHLFR</name>
<dbReference type="Proteomes" id="UP000268857">
    <property type="component" value="Unassembled WGS sequence"/>
</dbReference>
<dbReference type="AlphaFoldDB" id="A0A433NDT4"/>
<sequence length="172" mass="19136">MLQIVRFALYSGELVMSSLSFTQNNPLLGTWKLISAIATLADGTVEPDVYGPNPTGYITYTPEGQMMVILSRSDRLPFSEEIRSPLSEDMYSVPIKERAQAFATFSAYAGTYRLNGNTVTHHLEVASIPNRVGTDLVRTFTLDGNRVTLKTLPTMSNGVLKVFELIWERVEP</sequence>
<dbReference type="EMBL" id="RSCJ01000011">
    <property type="protein sequence ID" value="RUR80229.1"/>
    <property type="molecule type" value="Genomic_DNA"/>
</dbReference>
<organism evidence="2 3">
    <name type="scientific">Chlorogloeopsis fritschii PCC 6912</name>
    <dbReference type="NCBI Taxonomy" id="211165"/>
    <lineage>
        <taxon>Bacteria</taxon>
        <taxon>Bacillati</taxon>
        <taxon>Cyanobacteriota</taxon>
        <taxon>Cyanophyceae</taxon>
        <taxon>Nostocales</taxon>
        <taxon>Chlorogloeopsidaceae</taxon>
        <taxon>Chlorogloeopsis</taxon>
    </lineage>
</organism>